<sequence>VNYTNLDHVISIAKNDQSNLTEPNSGLSKSEVVPSSGLSKPEVVQLEK</sequence>
<comment type="caution">
    <text evidence="2">The sequence shown here is derived from an EMBL/GenBank/DDBJ whole genome shotgun (WGS) entry which is preliminary data.</text>
</comment>
<feature type="region of interest" description="Disordered" evidence="1">
    <location>
        <begin position="16"/>
        <end position="48"/>
    </location>
</feature>
<protein>
    <submittedName>
        <fullName evidence="2">7098_t:CDS:1</fullName>
    </submittedName>
</protein>
<feature type="non-terminal residue" evidence="2">
    <location>
        <position position="1"/>
    </location>
</feature>
<organism evidence="2 3">
    <name type="scientific">Gigaspora margarita</name>
    <dbReference type="NCBI Taxonomy" id="4874"/>
    <lineage>
        <taxon>Eukaryota</taxon>
        <taxon>Fungi</taxon>
        <taxon>Fungi incertae sedis</taxon>
        <taxon>Mucoromycota</taxon>
        <taxon>Glomeromycotina</taxon>
        <taxon>Glomeromycetes</taxon>
        <taxon>Diversisporales</taxon>
        <taxon>Gigasporaceae</taxon>
        <taxon>Gigaspora</taxon>
    </lineage>
</organism>
<accession>A0ABN7V6S5</accession>
<proteinExistence type="predicted"/>
<gene>
    <name evidence="2" type="ORF">GMARGA_LOCUS15081</name>
</gene>
<reference evidence="2 3" key="1">
    <citation type="submission" date="2021-06" db="EMBL/GenBank/DDBJ databases">
        <authorList>
            <person name="Kallberg Y."/>
            <person name="Tangrot J."/>
            <person name="Rosling A."/>
        </authorList>
    </citation>
    <scope>NUCLEOTIDE SEQUENCE [LARGE SCALE GENOMIC DNA]</scope>
    <source>
        <strain evidence="2 3">120-4 pot B 10/14</strain>
    </source>
</reference>
<evidence type="ECO:0000256" key="1">
    <source>
        <dbReference type="SAM" id="MobiDB-lite"/>
    </source>
</evidence>
<feature type="compositionally biased region" description="Polar residues" evidence="1">
    <location>
        <begin position="16"/>
        <end position="28"/>
    </location>
</feature>
<dbReference type="Proteomes" id="UP000789901">
    <property type="component" value="Unassembled WGS sequence"/>
</dbReference>
<dbReference type="EMBL" id="CAJVQB010010250">
    <property type="protein sequence ID" value="CAG8738096.1"/>
    <property type="molecule type" value="Genomic_DNA"/>
</dbReference>
<keyword evidence="3" id="KW-1185">Reference proteome</keyword>
<evidence type="ECO:0000313" key="2">
    <source>
        <dbReference type="EMBL" id="CAG8738096.1"/>
    </source>
</evidence>
<evidence type="ECO:0000313" key="3">
    <source>
        <dbReference type="Proteomes" id="UP000789901"/>
    </source>
</evidence>
<name>A0ABN7V6S5_GIGMA</name>